<dbReference type="Pfam" id="PF20258">
    <property type="entry name" value="tRNA_Me_trans_C"/>
    <property type="match status" value="1"/>
</dbReference>
<feature type="active site" description="Nucleophile" evidence="9">
    <location>
        <position position="110"/>
    </location>
</feature>
<dbReference type="NCBIfam" id="NF001138">
    <property type="entry name" value="PRK00143.1"/>
    <property type="match status" value="1"/>
</dbReference>
<dbReference type="InterPro" id="IPR014729">
    <property type="entry name" value="Rossmann-like_a/b/a_fold"/>
</dbReference>
<dbReference type="EMBL" id="LCIQ01000041">
    <property type="protein sequence ID" value="KKT59360.1"/>
    <property type="molecule type" value="Genomic_DNA"/>
</dbReference>
<keyword evidence="9" id="KW-0963">Cytoplasm</keyword>
<evidence type="ECO:0000256" key="1">
    <source>
        <dbReference type="ARBA" id="ARBA00022555"/>
    </source>
</evidence>
<comment type="catalytic activity">
    <reaction evidence="8 9">
        <text>S-sulfanyl-L-cysteinyl-[protein] + uridine(34) in tRNA + AH2 + ATP = 2-thiouridine(34) in tRNA + L-cysteinyl-[protein] + A + AMP + diphosphate + H(+)</text>
        <dbReference type="Rhea" id="RHEA:47032"/>
        <dbReference type="Rhea" id="RHEA-COMP:10131"/>
        <dbReference type="Rhea" id="RHEA-COMP:11726"/>
        <dbReference type="Rhea" id="RHEA-COMP:11727"/>
        <dbReference type="Rhea" id="RHEA-COMP:11728"/>
        <dbReference type="ChEBI" id="CHEBI:13193"/>
        <dbReference type="ChEBI" id="CHEBI:15378"/>
        <dbReference type="ChEBI" id="CHEBI:17499"/>
        <dbReference type="ChEBI" id="CHEBI:29950"/>
        <dbReference type="ChEBI" id="CHEBI:30616"/>
        <dbReference type="ChEBI" id="CHEBI:33019"/>
        <dbReference type="ChEBI" id="CHEBI:61963"/>
        <dbReference type="ChEBI" id="CHEBI:65315"/>
        <dbReference type="ChEBI" id="CHEBI:87170"/>
        <dbReference type="ChEBI" id="CHEBI:456215"/>
        <dbReference type="EC" id="2.8.1.13"/>
    </reaction>
</comment>
<dbReference type="AlphaFoldDB" id="A0A0G1IJL9"/>
<comment type="caution">
    <text evidence="12">The sequence shown here is derived from an EMBL/GenBank/DDBJ whole genome shotgun (WGS) entry which is preliminary data.</text>
</comment>
<evidence type="ECO:0000313" key="12">
    <source>
        <dbReference type="EMBL" id="KKT59360.1"/>
    </source>
</evidence>
<dbReference type="Gene3D" id="3.40.50.620">
    <property type="entry name" value="HUPs"/>
    <property type="match status" value="1"/>
</dbReference>
<keyword evidence="6 9" id="KW-0694">RNA-binding</keyword>
<comment type="function">
    <text evidence="9">Catalyzes the 2-thiolation of uridine at the wobble position (U34) of tRNA, leading to the formation of s(2)U34.</text>
</comment>
<dbReference type="GO" id="GO:0005737">
    <property type="term" value="C:cytoplasm"/>
    <property type="evidence" value="ECO:0007669"/>
    <property type="project" value="UniProtKB-SubCell"/>
</dbReference>
<keyword evidence="4 9" id="KW-0547">Nucleotide-binding</keyword>
<accession>A0A0G1IJL9</accession>
<evidence type="ECO:0000256" key="9">
    <source>
        <dbReference type="HAMAP-Rule" id="MF_00144"/>
    </source>
</evidence>
<evidence type="ECO:0000313" key="13">
    <source>
        <dbReference type="Proteomes" id="UP000034521"/>
    </source>
</evidence>
<protein>
    <recommendedName>
        <fullName evidence="9">tRNA-specific 2-thiouridylase MnmA</fullName>
        <ecNumber evidence="9">2.8.1.13</ecNumber>
    </recommendedName>
</protein>
<keyword evidence="1 9" id="KW-0820">tRNA-binding</keyword>
<dbReference type="Proteomes" id="UP000034521">
    <property type="component" value="Unassembled WGS sequence"/>
</dbReference>
<comment type="caution">
    <text evidence="9">Lacks conserved residue(s) required for the propagation of feature annotation.</text>
</comment>
<evidence type="ECO:0000256" key="8">
    <source>
        <dbReference type="ARBA" id="ARBA00051542"/>
    </source>
</evidence>
<feature type="binding site" evidence="9">
    <location>
        <begin position="22"/>
        <end position="29"/>
    </location>
    <ligand>
        <name>ATP</name>
        <dbReference type="ChEBI" id="CHEBI:30616"/>
    </ligand>
</feature>
<dbReference type="GO" id="GO:0000049">
    <property type="term" value="F:tRNA binding"/>
    <property type="evidence" value="ECO:0007669"/>
    <property type="project" value="UniProtKB-KW"/>
</dbReference>
<dbReference type="SUPFAM" id="SSF52402">
    <property type="entry name" value="Adenine nucleotide alpha hydrolases-like"/>
    <property type="match status" value="1"/>
</dbReference>
<evidence type="ECO:0000259" key="10">
    <source>
        <dbReference type="Pfam" id="PF20258"/>
    </source>
</evidence>
<evidence type="ECO:0000256" key="4">
    <source>
        <dbReference type="ARBA" id="ARBA00022741"/>
    </source>
</evidence>
<dbReference type="PANTHER" id="PTHR11933">
    <property type="entry name" value="TRNA 5-METHYLAMINOMETHYL-2-THIOURIDYLATE -METHYLTRANSFERASE"/>
    <property type="match status" value="1"/>
</dbReference>
<dbReference type="Pfam" id="PF03054">
    <property type="entry name" value="tRNA_Me_trans"/>
    <property type="match status" value="1"/>
</dbReference>
<feature type="region of interest" description="Interaction with tRNA" evidence="9">
    <location>
        <begin position="331"/>
        <end position="332"/>
    </location>
</feature>
<dbReference type="InterPro" id="IPR004506">
    <property type="entry name" value="MnmA-like"/>
</dbReference>
<keyword evidence="3 9" id="KW-0819">tRNA processing</keyword>
<feature type="domain" description="tRNA-specific 2-thiouridylase MnmA-like central" evidence="11">
    <location>
        <begin position="232"/>
        <end position="297"/>
    </location>
</feature>
<evidence type="ECO:0000256" key="2">
    <source>
        <dbReference type="ARBA" id="ARBA00022679"/>
    </source>
</evidence>
<dbReference type="InterPro" id="IPR023382">
    <property type="entry name" value="MnmA-like_central_sf"/>
</dbReference>
<comment type="subcellular location">
    <subcellularLocation>
        <location evidence="9">Cytoplasm</location>
    </subcellularLocation>
</comment>
<evidence type="ECO:0000259" key="11">
    <source>
        <dbReference type="Pfam" id="PF20259"/>
    </source>
</evidence>
<feature type="binding site" evidence="9">
    <location>
        <position position="134"/>
    </location>
    <ligand>
        <name>ATP</name>
        <dbReference type="ChEBI" id="CHEBI:30616"/>
    </ligand>
</feature>
<feature type="site" description="Interaction with tRNA" evidence="9">
    <location>
        <position position="362"/>
    </location>
</feature>
<feature type="region of interest" description="Interaction with target base in tRNA" evidence="9">
    <location>
        <begin position="105"/>
        <end position="107"/>
    </location>
</feature>
<dbReference type="InterPro" id="IPR046884">
    <property type="entry name" value="MnmA-like_central"/>
</dbReference>
<feature type="domain" description="tRNA-specific 2-thiouridylase MnmA-like C-terminal" evidence="10">
    <location>
        <begin position="311"/>
        <end position="385"/>
    </location>
</feature>
<evidence type="ECO:0000256" key="7">
    <source>
        <dbReference type="ARBA" id="ARBA00023157"/>
    </source>
</evidence>
<dbReference type="GO" id="GO:0005524">
    <property type="term" value="F:ATP binding"/>
    <property type="evidence" value="ECO:0007669"/>
    <property type="project" value="UniProtKB-KW"/>
</dbReference>
<evidence type="ECO:0000256" key="5">
    <source>
        <dbReference type="ARBA" id="ARBA00022840"/>
    </source>
</evidence>
<dbReference type="GO" id="GO:0103016">
    <property type="term" value="F:tRNA-uridine 2-sulfurtransferase activity"/>
    <property type="evidence" value="ECO:0007669"/>
    <property type="project" value="UniProtKB-EC"/>
</dbReference>
<feature type="binding site" evidence="9">
    <location>
        <position position="48"/>
    </location>
    <ligand>
        <name>ATP</name>
        <dbReference type="ChEBI" id="CHEBI:30616"/>
    </ligand>
</feature>
<proteinExistence type="inferred from homology"/>
<dbReference type="Gene3D" id="2.30.30.280">
    <property type="entry name" value="Adenine nucleotide alpha hydrolases-like domains"/>
    <property type="match status" value="1"/>
</dbReference>
<keyword evidence="7" id="KW-1015">Disulfide bond</keyword>
<dbReference type="PANTHER" id="PTHR11933:SF5">
    <property type="entry name" value="MITOCHONDRIAL TRNA-SPECIFIC 2-THIOURIDYLASE 1"/>
    <property type="match status" value="1"/>
</dbReference>
<dbReference type="Pfam" id="PF20259">
    <property type="entry name" value="tRNA_Me_trans_M"/>
    <property type="match status" value="1"/>
</dbReference>
<dbReference type="Gene3D" id="2.40.30.10">
    <property type="entry name" value="Translation factors"/>
    <property type="match status" value="1"/>
</dbReference>
<organism evidence="12 13">
    <name type="scientific">Candidatus Gottesmanbacteria bacterium GW2011_GWA1_44_24b</name>
    <dbReference type="NCBI Taxonomy" id="1618437"/>
    <lineage>
        <taxon>Bacteria</taxon>
        <taxon>Candidatus Gottesmaniibacteriota</taxon>
    </lineage>
</organism>
<dbReference type="EC" id="2.8.1.13" evidence="9"/>
<keyword evidence="2 9" id="KW-0808">Transferase</keyword>
<feature type="region of interest" description="Interaction with tRNA" evidence="9">
    <location>
        <begin position="173"/>
        <end position="175"/>
    </location>
</feature>
<feature type="site" description="Interaction with tRNA" evidence="9">
    <location>
        <position position="135"/>
    </location>
</feature>
<reference evidence="12 13" key="1">
    <citation type="journal article" date="2015" name="Nature">
        <title>rRNA introns, odd ribosomes, and small enigmatic genomes across a large radiation of phyla.</title>
        <authorList>
            <person name="Brown C.T."/>
            <person name="Hug L.A."/>
            <person name="Thomas B.C."/>
            <person name="Sharon I."/>
            <person name="Castelle C.J."/>
            <person name="Singh A."/>
            <person name="Wilkins M.J."/>
            <person name="Williams K.H."/>
            <person name="Banfield J.F."/>
        </authorList>
    </citation>
    <scope>NUCLEOTIDE SEQUENCE [LARGE SCALE GENOMIC DNA]</scope>
</reference>
<comment type="similarity">
    <text evidence="9">Belongs to the MnmA/TRMU family.</text>
</comment>
<dbReference type="CDD" id="cd01998">
    <property type="entry name" value="MnmA_TRMU-like"/>
    <property type="match status" value="1"/>
</dbReference>
<keyword evidence="5 9" id="KW-0067">ATP-binding</keyword>
<dbReference type="NCBIfam" id="TIGR00420">
    <property type="entry name" value="trmU"/>
    <property type="match status" value="1"/>
</dbReference>
<dbReference type="PATRIC" id="fig|1618437.3.peg.802"/>
<dbReference type="HAMAP" id="MF_00144">
    <property type="entry name" value="tRNA_thiouridyl_MnmA"/>
    <property type="match status" value="1"/>
</dbReference>
<sequence>MARVWNKHKQTNTPLKRKVFVGLSGGVDSAVSAALLKNEGHDVVGAFITIQIPGYPCPAAVDRRDAMRVAAHLRIPFIEVDLSKVYETQVLAETLQAFARGETPNPDTLCNEKIKFGAFFDFCRAQGADYVATGHYARLQKSLREGEMNGSPTPSRRDFVSPAELWAGVDPEKDQSYFLWQVPETALRHTLFPVGDKTKKEVRALARRFGLPNAERPDSQGLCFLGPISMDDLLTEELNPEPGDVLDEAGAVVGLHRGVTLYTLGERHGFELFATDPETPPHFVIAKDVTRNTITVSASRFPQGATKTVVLLANTNWIGDGPAGAVQARFRYRQKLIGAELSFEDGHAVATLNQPHYMALGQSLVLYLPSVKTGQGNRCLGGGVIESATLK</sequence>
<dbReference type="GO" id="GO:0002143">
    <property type="term" value="P:tRNA wobble position uridine thiolation"/>
    <property type="evidence" value="ECO:0007669"/>
    <property type="project" value="TreeGrafter"/>
</dbReference>
<evidence type="ECO:0000256" key="3">
    <source>
        <dbReference type="ARBA" id="ARBA00022694"/>
    </source>
</evidence>
<feature type="active site" description="Cysteine persulfide intermediate" evidence="9">
    <location>
        <position position="223"/>
    </location>
</feature>
<dbReference type="InterPro" id="IPR046885">
    <property type="entry name" value="MnmA-like_C"/>
</dbReference>
<name>A0A0G1IJL9_9BACT</name>
<gene>
    <name evidence="9" type="primary">mnmA</name>
    <name evidence="12" type="ORF">UW52_C0041G0002</name>
</gene>
<evidence type="ECO:0000256" key="6">
    <source>
        <dbReference type="ARBA" id="ARBA00022884"/>
    </source>
</evidence>